<organism evidence="9 10">
    <name type="scientific">Bactrocera dorsalis</name>
    <name type="common">Oriental fruit fly</name>
    <name type="synonym">Dacus dorsalis</name>
    <dbReference type="NCBI Taxonomy" id="27457"/>
    <lineage>
        <taxon>Eukaryota</taxon>
        <taxon>Metazoa</taxon>
        <taxon>Ecdysozoa</taxon>
        <taxon>Arthropoda</taxon>
        <taxon>Hexapoda</taxon>
        <taxon>Insecta</taxon>
        <taxon>Pterygota</taxon>
        <taxon>Neoptera</taxon>
        <taxon>Endopterygota</taxon>
        <taxon>Diptera</taxon>
        <taxon>Brachycera</taxon>
        <taxon>Muscomorpha</taxon>
        <taxon>Tephritoidea</taxon>
        <taxon>Tephritidae</taxon>
        <taxon>Bactrocera</taxon>
        <taxon>Bactrocera</taxon>
    </lineage>
</organism>
<keyword evidence="4 6" id="KW-1133">Transmembrane helix</keyword>
<evidence type="ECO:0000313" key="9">
    <source>
        <dbReference type="Proteomes" id="UP001652620"/>
    </source>
</evidence>
<feature type="chain" id="PRO_5047237062" evidence="7">
    <location>
        <begin position="21"/>
        <end position="357"/>
    </location>
</feature>
<dbReference type="InParanoid" id="A0A6I9VGU7"/>
<evidence type="ECO:0000256" key="2">
    <source>
        <dbReference type="ARBA" id="ARBA00009037"/>
    </source>
</evidence>
<accession>A0A6I9VGU7</accession>
<dbReference type="GO" id="GO:0030641">
    <property type="term" value="P:regulation of cellular pH"/>
    <property type="evidence" value="ECO:0007669"/>
    <property type="project" value="TreeGrafter"/>
</dbReference>
<dbReference type="PANTHER" id="PTHR12471">
    <property type="entry name" value="VACUOLAR ATP SYNTHASE SUBUNIT S1"/>
    <property type="match status" value="1"/>
</dbReference>
<comment type="similarity">
    <text evidence="2">Belongs to the vacuolar ATPase subunit S1 family.</text>
</comment>
<evidence type="ECO:0000256" key="7">
    <source>
        <dbReference type="SAM" id="SignalP"/>
    </source>
</evidence>
<dbReference type="Proteomes" id="UP001652620">
    <property type="component" value="Chromosome 1"/>
</dbReference>
<name>A0A6I9VGU7_BACDO</name>
<dbReference type="InterPro" id="IPR046756">
    <property type="entry name" value="VAS1/VOA1_TM"/>
</dbReference>
<evidence type="ECO:0000256" key="5">
    <source>
        <dbReference type="ARBA" id="ARBA00023136"/>
    </source>
</evidence>
<dbReference type="InterPro" id="IPR008388">
    <property type="entry name" value="Ac45_acc_su"/>
</dbReference>
<dbReference type="Pfam" id="PF20520">
    <property type="entry name" value="Ac45-VOA1_TM"/>
    <property type="match status" value="1"/>
</dbReference>
<sequence length="357" mass="39906">MQKHFIGILVLSVLVTAAQCGPVLIWHAEVQPKSVFPRISQHEFINEIKPLLETKMVAAFLYKTLTLKSFRCEGCFPFLSQQTQAFFYANVERPERALLTLNVTAHLKATNEGNLDAPLSCRVGALYTISLDVLSRAQNPMRSCDDVIKAITDASGCGEVAYLFLGTQGESDEPIGHLHQHNQLSFYFTEFQTQTADEVETIHLQSMNVSGTDPILTVEFQANNTNASLTFSVLLSNGYFEIKSFKYNETQYYVTDLYAPQTSSYSCGKISLHNDKEAIILKRVQLQYDKDTRVGDFRFKDAWTCEAFTSPAIISGIFITAILLTALSVGIGMLMSVQSPTKYESATGRNLYIHVRD</sequence>
<reference evidence="9" key="1">
    <citation type="submission" date="2025-05" db="UniProtKB">
        <authorList>
            <consortium name="RefSeq"/>
        </authorList>
    </citation>
    <scope>NUCLEOTIDE SEQUENCE [LARGE SCALE GENOMIC DNA]</scope>
</reference>
<keyword evidence="5 6" id="KW-0472">Membrane</keyword>
<reference evidence="10" key="2">
    <citation type="submission" date="2025-08" db="UniProtKB">
        <authorList>
            <consortium name="RefSeq"/>
        </authorList>
    </citation>
    <scope>IDENTIFICATION</scope>
    <source>
        <tissue evidence="10">Adult</tissue>
    </source>
</reference>
<dbReference type="GO" id="GO:0001671">
    <property type="term" value="F:ATPase activator activity"/>
    <property type="evidence" value="ECO:0007669"/>
    <property type="project" value="TreeGrafter"/>
</dbReference>
<dbReference type="OrthoDB" id="19852at2759"/>
<dbReference type="AlphaFoldDB" id="A0A6I9VGU7"/>
<keyword evidence="9" id="KW-1185">Reference proteome</keyword>
<dbReference type="GeneID" id="105231147"/>
<gene>
    <name evidence="10" type="primary">LOC105231147</name>
</gene>
<dbReference type="RefSeq" id="XP_011210578.3">
    <property type="nucleotide sequence ID" value="XM_011212276.4"/>
</dbReference>
<keyword evidence="7" id="KW-0732">Signal</keyword>
<dbReference type="KEGG" id="bdr:105231147"/>
<keyword evidence="3 6" id="KW-0812">Transmembrane</keyword>
<comment type="subcellular location">
    <subcellularLocation>
        <location evidence="1">Membrane</location>
        <topology evidence="1">Single-pass membrane protein</topology>
    </subcellularLocation>
</comment>
<feature type="transmembrane region" description="Helical" evidence="6">
    <location>
        <begin position="312"/>
        <end position="335"/>
    </location>
</feature>
<evidence type="ECO:0000313" key="10">
    <source>
        <dbReference type="RefSeq" id="XP_011210578.3"/>
    </source>
</evidence>
<dbReference type="GO" id="GO:0033176">
    <property type="term" value="C:proton-transporting V-type ATPase complex"/>
    <property type="evidence" value="ECO:0007669"/>
    <property type="project" value="TreeGrafter"/>
</dbReference>
<evidence type="ECO:0000256" key="3">
    <source>
        <dbReference type="ARBA" id="ARBA00022692"/>
    </source>
</evidence>
<dbReference type="PANTHER" id="PTHR12471:SF7">
    <property type="entry name" value="V-TYPE PROTON ATPASE SUBUNIT S1"/>
    <property type="match status" value="1"/>
</dbReference>
<feature type="domain" description="V-type proton ATPase subunit S1/VOA1 transmembrane" evidence="8">
    <location>
        <begin position="308"/>
        <end position="344"/>
    </location>
</feature>
<evidence type="ECO:0000256" key="4">
    <source>
        <dbReference type="ARBA" id="ARBA00022989"/>
    </source>
</evidence>
<proteinExistence type="inferred from homology"/>
<feature type="signal peptide" evidence="7">
    <location>
        <begin position="1"/>
        <end position="20"/>
    </location>
</feature>
<evidence type="ECO:0000256" key="6">
    <source>
        <dbReference type="SAM" id="Phobius"/>
    </source>
</evidence>
<evidence type="ECO:0000256" key="1">
    <source>
        <dbReference type="ARBA" id="ARBA00004167"/>
    </source>
</evidence>
<evidence type="ECO:0000259" key="8">
    <source>
        <dbReference type="Pfam" id="PF20520"/>
    </source>
</evidence>
<protein>
    <submittedName>
        <fullName evidence="10">V-type proton ATPase subunit S1</fullName>
    </submittedName>
</protein>